<dbReference type="GeneID" id="108674932"/>
<dbReference type="AlphaFoldDB" id="A0A8B7NXG0"/>
<gene>
    <name evidence="2" type="primary">LOC108674932</name>
</gene>
<evidence type="ECO:0000313" key="2">
    <source>
        <dbReference type="RefSeq" id="XP_018018405.1"/>
    </source>
</evidence>
<organism evidence="1 2">
    <name type="scientific">Hyalella azteca</name>
    <name type="common">Amphipod</name>
    <dbReference type="NCBI Taxonomy" id="294128"/>
    <lineage>
        <taxon>Eukaryota</taxon>
        <taxon>Metazoa</taxon>
        <taxon>Ecdysozoa</taxon>
        <taxon>Arthropoda</taxon>
        <taxon>Crustacea</taxon>
        <taxon>Multicrustacea</taxon>
        <taxon>Malacostraca</taxon>
        <taxon>Eumalacostraca</taxon>
        <taxon>Peracarida</taxon>
        <taxon>Amphipoda</taxon>
        <taxon>Senticaudata</taxon>
        <taxon>Talitrida</taxon>
        <taxon>Talitroidea</taxon>
        <taxon>Hyalellidae</taxon>
        <taxon>Hyalella</taxon>
    </lineage>
</organism>
<sequence length="127" mass="13668">MPLSCPARSMSLDGLHLVHQGSDPLDGLSASAESLRSGLPLLTHRRSADAGTGRPLVAGAPGIVVTPPPLHTGSLKDIRRKNEVSRAAWEVASRFERRSHAARQLALRNAAILHMRKNSTALKVTIW</sequence>
<dbReference type="OrthoDB" id="10593743at2759"/>
<accession>A0A8B7NXG0</accession>
<proteinExistence type="predicted"/>
<evidence type="ECO:0000313" key="1">
    <source>
        <dbReference type="Proteomes" id="UP000694843"/>
    </source>
</evidence>
<dbReference type="Proteomes" id="UP000694843">
    <property type="component" value="Unplaced"/>
</dbReference>
<name>A0A8B7NXG0_HYAAZ</name>
<dbReference type="RefSeq" id="XP_018018405.1">
    <property type="nucleotide sequence ID" value="XM_018162916.2"/>
</dbReference>
<reference evidence="2" key="1">
    <citation type="submission" date="2025-08" db="UniProtKB">
        <authorList>
            <consortium name="RefSeq"/>
        </authorList>
    </citation>
    <scope>IDENTIFICATION</scope>
    <source>
        <tissue evidence="2">Whole organism</tissue>
    </source>
</reference>
<dbReference type="KEGG" id="hazt:108674932"/>
<protein>
    <submittedName>
        <fullName evidence="2">Uncharacterized protein LOC108674932</fullName>
    </submittedName>
</protein>
<keyword evidence="1" id="KW-1185">Reference proteome</keyword>